<dbReference type="EMBL" id="JAGKQM010000016">
    <property type="protein sequence ID" value="KAH0873471.1"/>
    <property type="molecule type" value="Genomic_DNA"/>
</dbReference>
<keyword evidence="2" id="KW-1185">Reference proteome</keyword>
<protein>
    <submittedName>
        <fullName evidence="1">Uncharacterized protein</fullName>
    </submittedName>
</protein>
<feature type="non-terminal residue" evidence="1">
    <location>
        <position position="1"/>
    </location>
</feature>
<reference evidence="1 2" key="1">
    <citation type="submission" date="2021-05" db="EMBL/GenBank/DDBJ databases">
        <title>Genome Assembly of Synthetic Allotetraploid Brassica napus Reveals Homoeologous Exchanges between Subgenomes.</title>
        <authorList>
            <person name="Davis J.T."/>
        </authorList>
    </citation>
    <scope>NUCLEOTIDE SEQUENCE [LARGE SCALE GENOMIC DNA]</scope>
    <source>
        <strain evidence="2">cv. Da-Ae</strain>
        <tissue evidence="1">Seedling</tissue>
    </source>
</reference>
<name>A0ABQ7Z004_BRANA</name>
<accession>A0ABQ7Z004</accession>
<sequence>AQAGNICVAAFDSTCSGICKSTDPIVEASEDVALGAWVYWAWLYKAQAGNICVAAFDSTCSGICKSTDPIVEVNMQCVDLEIII</sequence>
<comment type="caution">
    <text evidence="1">The sequence shown here is derived from an EMBL/GenBank/DDBJ whole genome shotgun (WGS) entry which is preliminary data.</text>
</comment>
<gene>
    <name evidence="1" type="ORF">HID58_070833</name>
</gene>
<dbReference type="Proteomes" id="UP000824890">
    <property type="component" value="Unassembled WGS sequence"/>
</dbReference>
<organism evidence="1 2">
    <name type="scientific">Brassica napus</name>
    <name type="common">Rape</name>
    <dbReference type="NCBI Taxonomy" id="3708"/>
    <lineage>
        <taxon>Eukaryota</taxon>
        <taxon>Viridiplantae</taxon>
        <taxon>Streptophyta</taxon>
        <taxon>Embryophyta</taxon>
        <taxon>Tracheophyta</taxon>
        <taxon>Spermatophyta</taxon>
        <taxon>Magnoliopsida</taxon>
        <taxon>eudicotyledons</taxon>
        <taxon>Gunneridae</taxon>
        <taxon>Pentapetalae</taxon>
        <taxon>rosids</taxon>
        <taxon>malvids</taxon>
        <taxon>Brassicales</taxon>
        <taxon>Brassicaceae</taxon>
        <taxon>Brassiceae</taxon>
        <taxon>Brassica</taxon>
    </lineage>
</organism>
<evidence type="ECO:0000313" key="2">
    <source>
        <dbReference type="Proteomes" id="UP000824890"/>
    </source>
</evidence>
<proteinExistence type="predicted"/>
<evidence type="ECO:0000313" key="1">
    <source>
        <dbReference type="EMBL" id="KAH0873471.1"/>
    </source>
</evidence>